<dbReference type="GO" id="GO:0006006">
    <property type="term" value="P:glucose metabolic process"/>
    <property type="evidence" value="ECO:0007669"/>
    <property type="project" value="TreeGrafter"/>
</dbReference>
<dbReference type="GO" id="GO:0004034">
    <property type="term" value="F:aldose 1-epimerase activity"/>
    <property type="evidence" value="ECO:0007669"/>
    <property type="project" value="TreeGrafter"/>
</dbReference>
<dbReference type="AlphaFoldDB" id="A0A067TR85"/>
<evidence type="ECO:0000256" key="3">
    <source>
        <dbReference type="ARBA" id="ARBA00023277"/>
    </source>
</evidence>
<dbReference type="OrthoDB" id="274691at2759"/>
<dbReference type="Pfam" id="PF01263">
    <property type="entry name" value="Aldose_epim"/>
    <property type="match status" value="1"/>
</dbReference>
<keyword evidence="3" id="KW-0119">Carbohydrate metabolism</keyword>
<dbReference type="SUPFAM" id="SSF74650">
    <property type="entry name" value="Galactose mutarotase-like"/>
    <property type="match status" value="1"/>
</dbReference>
<dbReference type="InterPro" id="IPR047215">
    <property type="entry name" value="Galactose_mutarotase-like"/>
</dbReference>
<dbReference type="CDD" id="cd09019">
    <property type="entry name" value="galactose_mutarotase_like"/>
    <property type="match status" value="1"/>
</dbReference>
<evidence type="ECO:0008006" key="6">
    <source>
        <dbReference type="Google" id="ProtNLM"/>
    </source>
</evidence>
<evidence type="ECO:0000256" key="1">
    <source>
        <dbReference type="ARBA" id="ARBA00006206"/>
    </source>
</evidence>
<evidence type="ECO:0000313" key="5">
    <source>
        <dbReference type="Proteomes" id="UP000027222"/>
    </source>
</evidence>
<dbReference type="STRING" id="685588.A0A067TR85"/>
<name>A0A067TR85_GALM3</name>
<keyword evidence="2" id="KW-0413">Isomerase</keyword>
<proteinExistence type="inferred from homology"/>
<dbReference type="InterPro" id="IPR011013">
    <property type="entry name" value="Gal_mutarotase_sf_dom"/>
</dbReference>
<sequence>MLPGKAQDNAFTPIHLVAPDASLRATFISFGATTTNFWTMDKNGVFRDIILGFDDPTLYQSLADAYFGPVIGRYANRIRNGTFTIPISKNASGSNKFFISRNQANDTLHSGIDGFSRRVWNASNVSSNSVTFTLIDPAASNNQGFPGTVLTTVIYTLQRHSTWKISIHATASAKTPIMLTGHHYWNLEAYQESQDLIGHFSKFKASKFVATDGNLIPTGQLSHVSETPMNFKEAKSIGTSIPATAEAQFCGTGCVGYDNCWLFDTVDDKKAAFSAWSVNSGIKLDILTNQPAVQMFSCNGVSAASIPRKTTQGGPGAIYTDHSCIAIEIESVIDAINNPEFGVDQIYGPGRAYDWEAFYVFSNIRN</sequence>
<evidence type="ECO:0000313" key="4">
    <source>
        <dbReference type="EMBL" id="KDR81433.1"/>
    </source>
</evidence>
<dbReference type="Gene3D" id="2.70.98.10">
    <property type="match status" value="1"/>
</dbReference>
<dbReference type="EMBL" id="KL142370">
    <property type="protein sequence ID" value="KDR81433.1"/>
    <property type="molecule type" value="Genomic_DNA"/>
</dbReference>
<dbReference type="InterPro" id="IPR008183">
    <property type="entry name" value="Aldose_1/G6P_1-epimerase"/>
</dbReference>
<dbReference type="PANTHER" id="PTHR10091:SF6">
    <property type="entry name" value="1-EPIMERASE, PUTATIVE (AFU_ORTHOLOGUE AFUA_3G13240)-RELATED"/>
    <property type="match status" value="1"/>
</dbReference>
<dbReference type="HOGENOM" id="CLU_031753_0_0_1"/>
<dbReference type="Proteomes" id="UP000027222">
    <property type="component" value="Unassembled WGS sequence"/>
</dbReference>
<dbReference type="PANTHER" id="PTHR10091">
    <property type="entry name" value="ALDOSE-1-EPIMERASE"/>
    <property type="match status" value="1"/>
</dbReference>
<gene>
    <name evidence="4" type="ORF">GALMADRAFT_239324</name>
</gene>
<dbReference type="GO" id="GO:0033499">
    <property type="term" value="P:galactose catabolic process via UDP-galactose, Leloir pathway"/>
    <property type="evidence" value="ECO:0007669"/>
    <property type="project" value="TreeGrafter"/>
</dbReference>
<comment type="similarity">
    <text evidence="1">Belongs to the aldose epimerase family.</text>
</comment>
<reference evidence="5" key="1">
    <citation type="journal article" date="2014" name="Proc. Natl. Acad. Sci. U.S.A.">
        <title>Extensive sampling of basidiomycete genomes demonstrates inadequacy of the white-rot/brown-rot paradigm for wood decay fungi.</title>
        <authorList>
            <person name="Riley R."/>
            <person name="Salamov A.A."/>
            <person name="Brown D.W."/>
            <person name="Nagy L.G."/>
            <person name="Floudas D."/>
            <person name="Held B.W."/>
            <person name="Levasseur A."/>
            <person name="Lombard V."/>
            <person name="Morin E."/>
            <person name="Otillar R."/>
            <person name="Lindquist E.A."/>
            <person name="Sun H."/>
            <person name="LaButti K.M."/>
            <person name="Schmutz J."/>
            <person name="Jabbour D."/>
            <person name="Luo H."/>
            <person name="Baker S.E."/>
            <person name="Pisabarro A.G."/>
            <person name="Walton J.D."/>
            <person name="Blanchette R.A."/>
            <person name="Henrissat B."/>
            <person name="Martin F."/>
            <person name="Cullen D."/>
            <person name="Hibbett D.S."/>
            <person name="Grigoriev I.V."/>
        </authorList>
    </citation>
    <scope>NUCLEOTIDE SEQUENCE [LARGE SCALE GENOMIC DNA]</scope>
    <source>
        <strain evidence="5">CBS 339.88</strain>
    </source>
</reference>
<dbReference type="InterPro" id="IPR014718">
    <property type="entry name" value="GH-type_carb-bd"/>
</dbReference>
<evidence type="ECO:0000256" key="2">
    <source>
        <dbReference type="ARBA" id="ARBA00023235"/>
    </source>
</evidence>
<accession>A0A067TR85</accession>
<dbReference type="GO" id="GO:0030246">
    <property type="term" value="F:carbohydrate binding"/>
    <property type="evidence" value="ECO:0007669"/>
    <property type="project" value="InterPro"/>
</dbReference>
<keyword evidence="5" id="KW-1185">Reference proteome</keyword>
<protein>
    <recommendedName>
        <fullName evidence="6">Aldose 1-epimerase</fullName>
    </recommendedName>
</protein>
<organism evidence="4 5">
    <name type="scientific">Galerina marginata (strain CBS 339.88)</name>
    <dbReference type="NCBI Taxonomy" id="685588"/>
    <lineage>
        <taxon>Eukaryota</taxon>
        <taxon>Fungi</taxon>
        <taxon>Dikarya</taxon>
        <taxon>Basidiomycota</taxon>
        <taxon>Agaricomycotina</taxon>
        <taxon>Agaricomycetes</taxon>
        <taxon>Agaricomycetidae</taxon>
        <taxon>Agaricales</taxon>
        <taxon>Agaricineae</taxon>
        <taxon>Strophariaceae</taxon>
        <taxon>Galerina</taxon>
    </lineage>
</organism>